<feature type="region of interest" description="Disordered" evidence="1">
    <location>
        <begin position="61"/>
        <end position="89"/>
    </location>
</feature>
<comment type="caution">
    <text evidence="2">The sequence shown here is derived from an EMBL/GenBank/DDBJ whole genome shotgun (WGS) entry which is preliminary data.</text>
</comment>
<organism evidence="2 3">
    <name type="scientific">Aldrovandia affinis</name>
    <dbReference type="NCBI Taxonomy" id="143900"/>
    <lineage>
        <taxon>Eukaryota</taxon>
        <taxon>Metazoa</taxon>
        <taxon>Chordata</taxon>
        <taxon>Craniata</taxon>
        <taxon>Vertebrata</taxon>
        <taxon>Euteleostomi</taxon>
        <taxon>Actinopterygii</taxon>
        <taxon>Neopterygii</taxon>
        <taxon>Teleostei</taxon>
        <taxon>Notacanthiformes</taxon>
        <taxon>Halosauridae</taxon>
        <taxon>Aldrovandia</taxon>
    </lineage>
</organism>
<accession>A0AAD7SYH3</accession>
<dbReference type="EMBL" id="JAINUG010000024">
    <property type="protein sequence ID" value="KAJ8411023.1"/>
    <property type="molecule type" value="Genomic_DNA"/>
</dbReference>
<proteinExistence type="predicted"/>
<sequence length="89" mass="9876">MTSDSLVAYLYLGRETGSWNNTPNVNQFRMILKKILVGLTQGKLAMSCPWKERQIWSVLSPDNSGTTSNPTCSIPVRRQFDSGSHLSAS</sequence>
<dbReference type="AlphaFoldDB" id="A0AAD7SYH3"/>
<dbReference type="Proteomes" id="UP001221898">
    <property type="component" value="Unassembled WGS sequence"/>
</dbReference>
<gene>
    <name evidence="2" type="ORF">AAFF_G00180580</name>
</gene>
<reference evidence="2" key="1">
    <citation type="journal article" date="2023" name="Science">
        <title>Genome structures resolve the early diversification of teleost fishes.</title>
        <authorList>
            <person name="Parey E."/>
            <person name="Louis A."/>
            <person name="Montfort J."/>
            <person name="Bouchez O."/>
            <person name="Roques C."/>
            <person name="Iampietro C."/>
            <person name="Lluch J."/>
            <person name="Castinel A."/>
            <person name="Donnadieu C."/>
            <person name="Desvignes T."/>
            <person name="Floi Bucao C."/>
            <person name="Jouanno E."/>
            <person name="Wen M."/>
            <person name="Mejri S."/>
            <person name="Dirks R."/>
            <person name="Jansen H."/>
            <person name="Henkel C."/>
            <person name="Chen W.J."/>
            <person name="Zahm M."/>
            <person name="Cabau C."/>
            <person name="Klopp C."/>
            <person name="Thompson A.W."/>
            <person name="Robinson-Rechavi M."/>
            <person name="Braasch I."/>
            <person name="Lecointre G."/>
            <person name="Bobe J."/>
            <person name="Postlethwait J.H."/>
            <person name="Berthelot C."/>
            <person name="Roest Crollius H."/>
            <person name="Guiguen Y."/>
        </authorList>
    </citation>
    <scope>NUCLEOTIDE SEQUENCE</scope>
    <source>
        <strain evidence="2">NC1722</strain>
    </source>
</reference>
<name>A0AAD7SYH3_9TELE</name>
<feature type="compositionally biased region" description="Polar residues" evidence="1">
    <location>
        <begin position="61"/>
        <end position="72"/>
    </location>
</feature>
<protein>
    <submittedName>
        <fullName evidence="2">Uncharacterized protein</fullName>
    </submittedName>
</protein>
<keyword evidence="3" id="KW-1185">Reference proteome</keyword>
<evidence type="ECO:0000313" key="2">
    <source>
        <dbReference type="EMBL" id="KAJ8411023.1"/>
    </source>
</evidence>
<evidence type="ECO:0000313" key="3">
    <source>
        <dbReference type="Proteomes" id="UP001221898"/>
    </source>
</evidence>
<evidence type="ECO:0000256" key="1">
    <source>
        <dbReference type="SAM" id="MobiDB-lite"/>
    </source>
</evidence>